<organism evidence="1 2">
    <name type="scientific">Nguyenibacter vanlangensis</name>
    <dbReference type="NCBI Taxonomy" id="1216886"/>
    <lineage>
        <taxon>Bacteria</taxon>
        <taxon>Pseudomonadati</taxon>
        <taxon>Pseudomonadota</taxon>
        <taxon>Alphaproteobacteria</taxon>
        <taxon>Acetobacterales</taxon>
        <taxon>Acetobacteraceae</taxon>
        <taxon>Nguyenibacter</taxon>
    </lineage>
</organism>
<evidence type="ECO:0000313" key="1">
    <source>
        <dbReference type="EMBL" id="NVN09917.1"/>
    </source>
</evidence>
<dbReference type="Proteomes" id="UP000534870">
    <property type="component" value="Unassembled WGS sequence"/>
</dbReference>
<dbReference type="AlphaFoldDB" id="A0A7Y7ITA1"/>
<proteinExistence type="predicted"/>
<evidence type="ECO:0000313" key="2">
    <source>
        <dbReference type="Proteomes" id="UP000534870"/>
    </source>
</evidence>
<keyword evidence="1" id="KW-0378">Hydrolase</keyword>
<dbReference type="Pfam" id="PF06821">
    <property type="entry name" value="Ser_hydrolase"/>
    <property type="match status" value="1"/>
</dbReference>
<dbReference type="InterPro" id="IPR029058">
    <property type="entry name" value="AB_hydrolase_fold"/>
</dbReference>
<dbReference type="EMBL" id="JABXXP010000009">
    <property type="protein sequence ID" value="NVN09917.1"/>
    <property type="molecule type" value="Genomic_DNA"/>
</dbReference>
<dbReference type="InterPro" id="IPR010662">
    <property type="entry name" value="RBBP9/YdeN"/>
</dbReference>
<dbReference type="GO" id="GO:0016787">
    <property type="term" value="F:hydrolase activity"/>
    <property type="evidence" value="ECO:0007669"/>
    <property type="project" value="UniProtKB-KW"/>
</dbReference>
<comment type="caution">
    <text evidence="1">The sequence shown here is derived from an EMBL/GenBank/DDBJ whole genome shotgun (WGS) entry which is preliminary data.</text>
</comment>
<protein>
    <submittedName>
        <fullName evidence="1">Alpha/beta hydrolase</fullName>
    </submittedName>
</protein>
<accession>A0A7Y7ITA1</accession>
<dbReference type="Gene3D" id="3.40.50.1820">
    <property type="entry name" value="alpha/beta hydrolase"/>
    <property type="match status" value="1"/>
</dbReference>
<sequence length="231" mass="24734">MPTPGRSNDGGSIQRRPLPCRETTAFLTDPTVASALIGALSPFDIVIVPGLDGSGPDHWQSRWESFLSRRSIAVHRVVQIDWEKPTYRAWRSGLRATLAKCRQPTILIAHSLGAVLVARWASERSNGPVSGAFLVAPADVERHCGADAGRVADFAPLPTARLPFPSVLVASRNDEWLAIHRARTMARRWGSTMLDAGKLGHIGNISGVGLWPDGLSALGDLALSLSGAPDP</sequence>
<name>A0A7Y7ITA1_9PROT</name>
<dbReference type="SUPFAM" id="SSF53474">
    <property type="entry name" value="alpha/beta-Hydrolases"/>
    <property type="match status" value="1"/>
</dbReference>
<reference evidence="1 2" key="1">
    <citation type="submission" date="2020-06" db="EMBL/GenBank/DDBJ databases">
        <title>Description of novel acetic acid bacteria.</title>
        <authorList>
            <person name="Sombolestani A."/>
        </authorList>
    </citation>
    <scope>NUCLEOTIDE SEQUENCE [LARGE SCALE GENOMIC DNA]</scope>
    <source>
        <strain evidence="1 2">LMG 31431</strain>
    </source>
</reference>
<gene>
    <name evidence="1" type="ORF">HUK84_01920</name>
</gene>